<evidence type="ECO:0000256" key="1">
    <source>
        <dbReference type="SAM" id="Phobius"/>
    </source>
</evidence>
<accession>A0A1F7K931</accession>
<dbReference type="EMBL" id="MGBG01000022">
    <property type="protein sequence ID" value="OGK64365.1"/>
    <property type="molecule type" value="Genomic_DNA"/>
</dbReference>
<name>A0A1F7K931_9BACT</name>
<reference evidence="3 4" key="1">
    <citation type="journal article" date="2016" name="Nat. Commun.">
        <title>Thousands of microbial genomes shed light on interconnected biogeochemical processes in an aquifer system.</title>
        <authorList>
            <person name="Anantharaman K."/>
            <person name="Brown C.T."/>
            <person name="Hug L.A."/>
            <person name="Sharon I."/>
            <person name="Castelle C.J."/>
            <person name="Probst A.J."/>
            <person name="Thomas B.C."/>
            <person name="Singh A."/>
            <person name="Wilkins M.J."/>
            <person name="Karaoz U."/>
            <person name="Brodie E.L."/>
            <person name="Williams K.H."/>
            <person name="Hubbard S.S."/>
            <person name="Banfield J.F."/>
        </authorList>
    </citation>
    <scope>NUCLEOTIDE SEQUENCE [LARGE SCALE GENOMIC DNA]</scope>
</reference>
<sequence>MKIIIKNIVLVFLFFFVFLSQVQAQNAYDYIDKIRIRLDGGDNSGRTVVPKNFSDSVTIYTEQDESYLKSSLDSVDYVPIGIHDSSVRLVTSVYFDKNKLLSIAGWNNYKTIVVKKHCQGTVLGDQTVTVSISEFVNDDYTVEFPADPNCMIDLFYQQNFLEIEFELKNGTTKKYAKSSYIFDLQPKPLANTCQLEVQNTNREKLVFANNNTSLIVVGTGIDDGGQGYSLTLNGEVKTSFTEIIGDFGSMGLSDGPPEFTYNLGPLEVKDYTLAVKQYDSNIILCSMSLPIYQDGTQPTPFSQVTRPPDQDGYISSSVVDIAVTIPLCDSITDPDLKSKCQACEGSGTVIGGVWTGLGCLPTNFSGIVGSIFTLFSGLMGGLVFLCLVSNGIKIMSSRGNPEALKKGQEAITACLVGFVVLALSILFLKIVGVDILQIPGWS</sequence>
<feature type="transmembrane region" description="Helical" evidence="1">
    <location>
        <begin position="410"/>
        <end position="432"/>
    </location>
</feature>
<comment type="caution">
    <text evidence="3">The sequence shown here is derived from an EMBL/GenBank/DDBJ whole genome shotgun (WGS) entry which is preliminary data.</text>
</comment>
<dbReference type="Pfam" id="PF18895">
    <property type="entry name" value="T4SS_pilin"/>
    <property type="match status" value="1"/>
</dbReference>
<evidence type="ECO:0000313" key="3">
    <source>
        <dbReference type="EMBL" id="OGK64365.1"/>
    </source>
</evidence>
<protein>
    <recommendedName>
        <fullName evidence="5">DUF4190 domain-containing protein</fullName>
    </recommendedName>
</protein>
<evidence type="ECO:0000256" key="2">
    <source>
        <dbReference type="SAM" id="SignalP"/>
    </source>
</evidence>
<keyword evidence="1" id="KW-1133">Transmembrane helix</keyword>
<dbReference type="InterPro" id="IPR043993">
    <property type="entry name" value="T4SS_pilin"/>
</dbReference>
<gene>
    <name evidence="3" type="ORF">A2209_02515</name>
</gene>
<feature type="chain" id="PRO_5009529489" description="DUF4190 domain-containing protein" evidence="2">
    <location>
        <begin position="25"/>
        <end position="442"/>
    </location>
</feature>
<proteinExistence type="predicted"/>
<feature type="signal peptide" evidence="2">
    <location>
        <begin position="1"/>
        <end position="24"/>
    </location>
</feature>
<keyword evidence="1" id="KW-0812">Transmembrane</keyword>
<evidence type="ECO:0000313" key="4">
    <source>
        <dbReference type="Proteomes" id="UP000178450"/>
    </source>
</evidence>
<organism evidence="3 4">
    <name type="scientific">Candidatus Roizmanbacteria bacterium RIFOXYA1_FULL_41_12</name>
    <dbReference type="NCBI Taxonomy" id="1802082"/>
    <lineage>
        <taxon>Bacteria</taxon>
        <taxon>Candidatus Roizmaniibacteriota</taxon>
    </lineage>
</organism>
<feature type="transmembrane region" description="Helical" evidence="1">
    <location>
        <begin position="367"/>
        <end position="389"/>
    </location>
</feature>
<evidence type="ECO:0008006" key="5">
    <source>
        <dbReference type="Google" id="ProtNLM"/>
    </source>
</evidence>
<dbReference type="AlphaFoldDB" id="A0A1F7K931"/>
<keyword evidence="2" id="KW-0732">Signal</keyword>
<keyword evidence="1" id="KW-0472">Membrane</keyword>
<dbReference type="Proteomes" id="UP000178450">
    <property type="component" value="Unassembled WGS sequence"/>
</dbReference>